<keyword evidence="7" id="KW-0460">Magnesium</keyword>
<accession>A0A916QE97</accession>
<keyword evidence="4" id="KW-0548">Nucleotidyltransferase</keyword>
<proteinExistence type="inferred from homology"/>
<dbReference type="Gene3D" id="1.10.3090.10">
    <property type="entry name" value="cca-adding enzyme, domain 2"/>
    <property type="match status" value="1"/>
</dbReference>
<keyword evidence="14" id="KW-1185">Reference proteome</keyword>
<dbReference type="InterPro" id="IPR002646">
    <property type="entry name" value="PolA_pol_head_dom"/>
</dbReference>
<evidence type="ECO:0000256" key="7">
    <source>
        <dbReference type="ARBA" id="ARBA00022842"/>
    </source>
</evidence>
<organism evidence="13 14">
    <name type="scientific">Insulibacter thermoxylanivorax</name>
    <dbReference type="NCBI Taxonomy" id="2749268"/>
    <lineage>
        <taxon>Bacteria</taxon>
        <taxon>Bacillati</taxon>
        <taxon>Bacillota</taxon>
        <taxon>Bacilli</taxon>
        <taxon>Bacillales</taxon>
        <taxon>Paenibacillaceae</taxon>
        <taxon>Insulibacter</taxon>
    </lineage>
</organism>
<reference evidence="13" key="2">
    <citation type="journal article" date="2021" name="Data Brief">
        <title>Draft genome sequence data of the facultative, thermophilic, xylanolytic bacterium Paenibacillus sp. strain DA-C8.</title>
        <authorList>
            <person name="Chhe C."/>
            <person name="Uke A."/>
            <person name="Baramee S."/>
            <person name="Ungkulpasvich U."/>
            <person name="Tachaapaikoon C."/>
            <person name="Pason P."/>
            <person name="Waeonukul R."/>
            <person name="Ratanakhanokchai K."/>
            <person name="Kosugi A."/>
        </authorList>
    </citation>
    <scope>NUCLEOTIDE SEQUENCE</scope>
    <source>
        <strain evidence="13">DA-C8</strain>
    </source>
</reference>
<evidence type="ECO:0000259" key="10">
    <source>
        <dbReference type="Pfam" id="PF01743"/>
    </source>
</evidence>
<evidence type="ECO:0000259" key="11">
    <source>
        <dbReference type="Pfam" id="PF12627"/>
    </source>
</evidence>
<evidence type="ECO:0000256" key="9">
    <source>
        <dbReference type="RuleBase" id="RU003953"/>
    </source>
</evidence>
<dbReference type="RefSeq" id="WP_200965203.1">
    <property type="nucleotide sequence ID" value="NZ_BMAQ01000001.1"/>
</dbReference>
<dbReference type="CDD" id="cd05398">
    <property type="entry name" value="NT_ClassII-CCAase"/>
    <property type="match status" value="1"/>
</dbReference>
<dbReference type="Pfam" id="PF01743">
    <property type="entry name" value="PolyA_pol"/>
    <property type="match status" value="1"/>
</dbReference>
<dbReference type="GO" id="GO:0000049">
    <property type="term" value="F:tRNA binding"/>
    <property type="evidence" value="ECO:0007669"/>
    <property type="project" value="TreeGrafter"/>
</dbReference>
<dbReference type="Gene3D" id="1.10.246.80">
    <property type="match status" value="1"/>
</dbReference>
<keyword evidence="8 9" id="KW-0694">RNA-binding</keyword>
<dbReference type="GO" id="GO:0000166">
    <property type="term" value="F:nucleotide binding"/>
    <property type="evidence" value="ECO:0007669"/>
    <property type="project" value="UniProtKB-KW"/>
</dbReference>
<dbReference type="InterPro" id="IPR032828">
    <property type="entry name" value="PolyA_RNA-bd"/>
</dbReference>
<dbReference type="InterPro" id="IPR043519">
    <property type="entry name" value="NT_sf"/>
</dbReference>
<dbReference type="PANTHER" id="PTHR46173">
    <property type="entry name" value="CCA TRNA NUCLEOTIDYLTRANSFERASE 1, MITOCHONDRIAL"/>
    <property type="match status" value="1"/>
</dbReference>
<dbReference type="GO" id="GO:0008033">
    <property type="term" value="P:tRNA processing"/>
    <property type="evidence" value="ECO:0007669"/>
    <property type="project" value="UniProtKB-KW"/>
</dbReference>
<dbReference type="Proteomes" id="UP000654993">
    <property type="component" value="Unassembled WGS sequence"/>
</dbReference>
<dbReference type="InterPro" id="IPR032810">
    <property type="entry name" value="CCA-adding_enz_C"/>
</dbReference>
<dbReference type="SUPFAM" id="SSF81301">
    <property type="entry name" value="Nucleotidyltransferase"/>
    <property type="match status" value="1"/>
</dbReference>
<dbReference type="NCBIfam" id="NF009814">
    <property type="entry name" value="PRK13299.1"/>
    <property type="match status" value="1"/>
</dbReference>
<dbReference type="PANTHER" id="PTHR46173:SF1">
    <property type="entry name" value="CCA TRNA NUCLEOTIDYLTRANSFERASE 1, MITOCHONDRIAL"/>
    <property type="match status" value="1"/>
</dbReference>
<dbReference type="Gene3D" id="3.30.460.10">
    <property type="entry name" value="Beta Polymerase, domain 2"/>
    <property type="match status" value="1"/>
</dbReference>
<keyword evidence="3" id="KW-0819">tRNA processing</keyword>
<name>A0A916QE97_9BACL</name>
<comment type="similarity">
    <text evidence="9">Belongs to the tRNA nucleotidyltransferase/poly(A) polymerase family.</text>
</comment>
<keyword evidence="2 9" id="KW-0808">Transferase</keyword>
<evidence type="ECO:0000259" key="12">
    <source>
        <dbReference type="Pfam" id="PF13735"/>
    </source>
</evidence>
<evidence type="ECO:0000256" key="6">
    <source>
        <dbReference type="ARBA" id="ARBA00022741"/>
    </source>
</evidence>
<dbReference type="Pfam" id="PF13735">
    <property type="entry name" value="tRNA_NucTran2_2"/>
    <property type="match status" value="1"/>
</dbReference>
<keyword evidence="5" id="KW-0479">Metal-binding</keyword>
<dbReference type="Pfam" id="PF12627">
    <property type="entry name" value="PolyA_pol_RNAbd"/>
    <property type="match status" value="1"/>
</dbReference>
<feature type="domain" description="Poly A polymerase head" evidence="10">
    <location>
        <begin position="25"/>
        <end position="145"/>
    </location>
</feature>
<sequence length="425" mass="48764">MMNANLLLEEARQILARLQQAGFKAYLVGGFVRDHLLGRPVHDIDIATSAAPADVMHLFPRSVPTGLRHGTVTVVMPVHSFEVTTFRKDGEYKDHRRPETVEYVDSLHEDLARRDFTINAMAMDINGQVIDPFGGQQDLKEGVLRCVGEAAHRFEEDALRMLRCIRFAANYRLAIDEEAWSAILALRPLMKHIAMERVRIELSKTIEGEDPDRGVLLLLSSRLLAYTKEELAWRPFAASDAKERLLAELKLVRMSPLARWVSLFLAGEHTSDEADVIARKLTFTNELRSRIVKSLRMYEHMRRETAADAPLAERDLRRIWCDGAVTYGREAAEILYEVRDLYRTESWHELTVRRMPDWLAEMSVWTPADLAVSGRDVMHLRARKGPWISRLLHELTVDAAMGEAVNEKQELLRLAEDYMRKWDPS</sequence>
<feature type="domain" description="tRNA nucleotidyltransferase/poly(A) polymerase RNA and SrmB- binding" evidence="11">
    <location>
        <begin position="174"/>
        <end position="231"/>
    </location>
</feature>
<keyword evidence="6" id="KW-0547">Nucleotide-binding</keyword>
<comment type="cofactor">
    <cofactor evidence="1">
        <name>Mg(2+)</name>
        <dbReference type="ChEBI" id="CHEBI:18420"/>
    </cofactor>
</comment>
<dbReference type="SUPFAM" id="SSF81891">
    <property type="entry name" value="Poly A polymerase C-terminal region-like"/>
    <property type="match status" value="1"/>
</dbReference>
<evidence type="ECO:0000256" key="1">
    <source>
        <dbReference type="ARBA" id="ARBA00001946"/>
    </source>
</evidence>
<evidence type="ECO:0000313" key="14">
    <source>
        <dbReference type="Proteomes" id="UP000654993"/>
    </source>
</evidence>
<dbReference type="GO" id="GO:0046872">
    <property type="term" value="F:metal ion binding"/>
    <property type="evidence" value="ECO:0007669"/>
    <property type="project" value="UniProtKB-KW"/>
</dbReference>
<evidence type="ECO:0000256" key="4">
    <source>
        <dbReference type="ARBA" id="ARBA00022695"/>
    </source>
</evidence>
<dbReference type="InterPro" id="IPR050264">
    <property type="entry name" value="Bact_CCA-adding_enz_type3_sf"/>
</dbReference>
<evidence type="ECO:0000256" key="2">
    <source>
        <dbReference type="ARBA" id="ARBA00022679"/>
    </source>
</evidence>
<evidence type="ECO:0000256" key="8">
    <source>
        <dbReference type="ARBA" id="ARBA00022884"/>
    </source>
</evidence>
<evidence type="ECO:0000256" key="3">
    <source>
        <dbReference type="ARBA" id="ARBA00022694"/>
    </source>
</evidence>
<dbReference type="GO" id="GO:0016779">
    <property type="term" value="F:nucleotidyltransferase activity"/>
    <property type="evidence" value="ECO:0007669"/>
    <property type="project" value="UniProtKB-KW"/>
</dbReference>
<feature type="domain" description="CCA-adding enzyme C-terminal" evidence="12">
    <location>
        <begin position="259"/>
        <end position="414"/>
    </location>
</feature>
<dbReference type="EMBL" id="BMAQ01000001">
    <property type="protein sequence ID" value="GFR36916.1"/>
    <property type="molecule type" value="Genomic_DNA"/>
</dbReference>
<evidence type="ECO:0000256" key="5">
    <source>
        <dbReference type="ARBA" id="ARBA00022723"/>
    </source>
</evidence>
<dbReference type="AlphaFoldDB" id="A0A916QE97"/>
<comment type="caution">
    <text evidence="13">The sequence shown here is derived from an EMBL/GenBank/DDBJ whole genome shotgun (WGS) entry which is preliminary data.</text>
</comment>
<protein>
    <submittedName>
        <fullName evidence="13">CCA-adding enzyme</fullName>
    </submittedName>
</protein>
<gene>
    <name evidence="13" type="primary">cca</name>
    <name evidence="13" type="ORF">PRECH8_02120</name>
</gene>
<evidence type="ECO:0000313" key="13">
    <source>
        <dbReference type="EMBL" id="GFR36916.1"/>
    </source>
</evidence>
<reference evidence="13" key="1">
    <citation type="submission" date="2020-08" db="EMBL/GenBank/DDBJ databases">
        <authorList>
            <person name="Uke A."/>
            <person name="Chhe C."/>
            <person name="Baramee S."/>
            <person name="Kosugi A."/>
        </authorList>
    </citation>
    <scope>NUCLEOTIDE SEQUENCE</scope>
    <source>
        <strain evidence="13">DA-C8</strain>
    </source>
</reference>